<dbReference type="SUPFAM" id="SSF53649">
    <property type="entry name" value="Alkaline phosphatase-like"/>
    <property type="match status" value="1"/>
</dbReference>
<keyword evidence="9" id="KW-1185">Reference proteome</keyword>
<gene>
    <name evidence="8" type="ORF">N7E81_10005</name>
</gene>
<evidence type="ECO:0000256" key="5">
    <source>
        <dbReference type="ARBA" id="ARBA00022801"/>
    </source>
</evidence>
<evidence type="ECO:0000256" key="2">
    <source>
        <dbReference type="ARBA" id="ARBA00008779"/>
    </source>
</evidence>
<dbReference type="PANTHER" id="PTHR45953:SF1">
    <property type="entry name" value="IDURONATE 2-SULFATASE"/>
    <property type="match status" value="1"/>
</dbReference>
<name>A0ABY6CUW0_9BACT</name>
<dbReference type="PROSITE" id="PS51257">
    <property type="entry name" value="PROKAR_LIPOPROTEIN"/>
    <property type="match status" value="1"/>
</dbReference>
<accession>A0ABY6CUW0</accession>
<dbReference type="PANTHER" id="PTHR45953">
    <property type="entry name" value="IDURONATE 2-SULFATASE"/>
    <property type="match status" value="1"/>
</dbReference>
<evidence type="ECO:0000259" key="7">
    <source>
        <dbReference type="Pfam" id="PF00884"/>
    </source>
</evidence>
<reference evidence="8" key="1">
    <citation type="submission" date="2022-10" db="EMBL/GenBank/DDBJ databases">
        <title>Comparative genomics and taxonomic characterization of three novel marine species of genus Reichenbachiella exhibiting antioxidant and polysaccharide degradation activities.</title>
        <authorList>
            <person name="Muhammad N."/>
            <person name="Lee Y.-J."/>
            <person name="Ko J."/>
            <person name="Kim S.-G."/>
        </authorList>
    </citation>
    <scope>NUCLEOTIDE SEQUENCE</scope>
    <source>
        <strain evidence="8">Wsw4-B4</strain>
    </source>
</reference>
<evidence type="ECO:0000256" key="6">
    <source>
        <dbReference type="ARBA" id="ARBA00022837"/>
    </source>
</evidence>
<keyword evidence="4" id="KW-0732">Signal</keyword>
<dbReference type="InterPro" id="IPR000917">
    <property type="entry name" value="Sulfatase_N"/>
</dbReference>
<proteinExistence type="inferred from homology"/>
<evidence type="ECO:0000256" key="3">
    <source>
        <dbReference type="ARBA" id="ARBA00022723"/>
    </source>
</evidence>
<evidence type="ECO:0000313" key="9">
    <source>
        <dbReference type="Proteomes" id="UP001062165"/>
    </source>
</evidence>
<dbReference type="Gene3D" id="3.40.720.10">
    <property type="entry name" value="Alkaline Phosphatase, subunit A"/>
    <property type="match status" value="1"/>
</dbReference>
<dbReference type="RefSeq" id="WP_263049448.1">
    <property type="nucleotide sequence ID" value="NZ_CP106735.1"/>
</dbReference>
<dbReference type="Proteomes" id="UP001062165">
    <property type="component" value="Chromosome"/>
</dbReference>
<dbReference type="InterPro" id="IPR035874">
    <property type="entry name" value="IDS"/>
</dbReference>
<organism evidence="8 9">
    <name type="scientific">Reichenbachiella carrageenanivorans</name>
    <dbReference type="NCBI Taxonomy" id="2979869"/>
    <lineage>
        <taxon>Bacteria</taxon>
        <taxon>Pseudomonadati</taxon>
        <taxon>Bacteroidota</taxon>
        <taxon>Cytophagia</taxon>
        <taxon>Cytophagales</taxon>
        <taxon>Reichenbachiellaceae</taxon>
        <taxon>Reichenbachiella</taxon>
    </lineage>
</organism>
<keyword evidence="5" id="KW-0378">Hydrolase</keyword>
<dbReference type="Pfam" id="PF00884">
    <property type="entry name" value="Sulfatase"/>
    <property type="match status" value="1"/>
</dbReference>
<dbReference type="InterPro" id="IPR017850">
    <property type="entry name" value="Alkaline_phosphatase_core_sf"/>
</dbReference>
<protein>
    <submittedName>
        <fullName evidence="8">Sulfatase</fullName>
    </submittedName>
</protein>
<keyword evidence="3" id="KW-0479">Metal-binding</keyword>
<evidence type="ECO:0000256" key="1">
    <source>
        <dbReference type="ARBA" id="ARBA00001913"/>
    </source>
</evidence>
<sequence length="531" mass="60506">MKRIYTVLWLMVWATSCSTTNETKNTPPPNVLFISIDDLNDWEGALMGHAQAVTPNLDKLFGKGVLFANAHCSQAVCTASRNSVLSGIHPSSSGWYTNGAAMKKNYDEVMADHKMLPQYFKDQGYNTYATGKVYHNGESDFKDKTDDFWTEYSPRFWNNMEEKIEKTGYGYRGKMFYPFPKDGGQLVQLYGEDTINNHYRQTNRFYSLAGGPLSDDEIPEKGMYDEQIADWAIDKISQKQDQPFFMAVGFIRPHVPYTAPQKYFDLYDLDDLQIPVVPDDEFGDIPMMGKAIAYGYSPRGGWGDVSQKEEILPELVQSYLACISFIDDQVGRVIDALEKSPNANNTIIVLWSDHGQHLGEKRHFRKQALWEESTKVPLFFQVPGSQVNGARSQQVVSLLDIYPTLAELCGLPVSEKLEGESLVPLLEKPTSTREQPVLTTWMYKNHAVRSNDWRYIRYRDGSEELYNHQLDSGEHVNLASDSQFANIIEEHKKWLPAHDALPAGETEWKGDKLDRLVAEWTANNSIPDWLK</sequence>
<keyword evidence="6" id="KW-0106">Calcium</keyword>
<dbReference type="EMBL" id="CP106735">
    <property type="protein sequence ID" value="UXX77701.1"/>
    <property type="molecule type" value="Genomic_DNA"/>
</dbReference>
<evidence type="ECO:0000313" key="8">
    <source>
        <dbReference type="EMBL" id="UXX77701.1"/>
    </source>
</evidence>
<evidence type="ECO:0000256" key="4">
    <source>
        <dbReference type="ARBA" id="ARBA00022729"/>
    </source>
</evidence>
<comment type="cofactor">
    <cofactor evidence="1">
        <name>Ca(2+)</name>
        <dbReference type="ChEBI" id="CHEBI:29108"/>
    </cofactor>
</comment>
<comment type="similarity">
    <text evidence="2">Belongs to the sulfatase family.</text>
</comment>
<dbReference type="CDD" id="cd16030">
    <property type="entry name" value="iduronate-2-sulfatase"/>
    <property type="match status" value="1"/>
</dbReference>
<feature type="domain" description="Sulfatase N-terminal" evidence="7">
    <location>
        <begin position="29"/>
        <end position="410"/>
    </location>
</feature>